<name>A0A7S2I7Q2_9STRA</name>
<organism evidence="2">
    <name type="scientific">Helicotheca tamesis</name>
    <dbReference type="NCBI Taxonomy" id="374047"/>
    <lineage>
        <taxon>Eukaryota</taxon>
        <taxon>Sar</taxon>
        <taxon>Stramenopiles</taxon>
        <taxon>Ochrophyta</taxon>
        <taxon>Bacillariophyta</taxon>
        <taxon>Mediophyceae</taxon>
        <taxon>Lithodesmiophycidae</taxon>
        <taxon>Lithodesmiales</taxon>
        <taxon>Lithodesmiaceae</taxon>
        <taxon>Helicotheca</taxon>
    </lineage>
</organism>
<protein>
    <submittedName>
        <fullName evidence="2">Uncharacterized protein</fullName>
    </submittedName>
</protein>
<dbReference type="EMBL" id="HBGV01016711">
    <property type="protein sequence ID" value="CAD9511422.1"/>
    <property type="molecule type" value="Transcribed_RNA"/>
</dbReference>
<dbReference type="AlphaFoldDB" id="A0A7S2I7Q2"/>
<reference evidence="2" key="1">
    <citation type="submission" date="2021-01" db="EMBL/GenBank/DDBJ databases">
        <authorList>
            <person name="Corre E."/>
            <person name="Pelletier E."/>
            <person name="Niang G."/>
            <person name="Scheremetjew M."/>
            <person name="Finn R."/>
            <person name="Kale V."/>
            <person name="Holt S."/>
            <person name="Cochrane G."/>
            <person name="Meng A."/>
            <person name="Brown T."/>
            <person name="Cohen L."/>
        </authorList>
    </citation>
    <scope>NUCLEOTIDE SEQUENCE</scope>
    <source>
        <strain evidence="2">CCMP826</strain>
    </source>
</reference>
<accession>A0A7S2I7Q2</accession>
<proteinExistence type="predicted"/>
<evidence type="ECO:0000256" key="1">
    <source>
        <dbReference type="SAM" id="MobiDB-lite"/>
    </source>
</evidence>
<feature type="compositionally biased region" description="Polar residues" evidence="1">
    <location>
        <begin position="1"/>
        <end position="12"/>
    </location>
</feature>
<sequence>MSCTKGYGSNVSDPEDYGSDHSQAALIVPRDSTVLNETVTSLLESGQIELPLLKKHICGGLTRGGVIGEASVEGFGSDQVVVEKPSWGLAQLKRKEYDEISKSLADQRVRRLMQNVEFEASQFAKIRLGS</sequence>
<feature type="region of interest" description="Disordered" evidence="1">
    <location>
        <begin position="1"/>
        <end position="20"/>
    </location>
</feature>
<gene>
    <name evidence="2" type="ORF">HTAM1171_LOCUS10243</name>
</gene>
<evidence type="ECO:0000313" key="2">
    <source>
        <dbReference type="EMBL" id="CAD9511422.1"/>
    </source>
</evidence>